<evidence type="ECO:0000256" key="6">
    <source>
        <dbReference type="ARBA" id="ARBA00023136"/>
    </source>
</evidence>
<dbReference type="AlphaFoldDB" id="A0A4R6TGA3"/>
<keyword evidence="3 7" id="KW-1003">Cell membrane</keyword>
<keyword evidence="7 9" id="KW-0012">Acyltransferase</keyword>
<evidence type="ECO:0000313" key="10">
    <source>
        <dbReference type="Proteomes" id="UP000295468"/>
    </source>
</evidence>
<reference evidence="9 10" key="1">
    <citation type="submission" date="2019-03" db="EMBL/GenBank/DDBJ databases">
        <title>Genomic Encyclopedia of Archaeal and Bacterial Type Strains, Phase II (KMG-II): from individual species to whole genera.</title>
        <authorList>
            <person name="Goeker M."/>
        </authorList>
    </citation>
    <scope>NUCLEOTIDE SEQUENCE [LARGE SCALE GENOMIC DNA]</scope>
    <source>
        <strain evidence="9 10">DSM 18435</strain>
    </source>
</reference>
<feature type="transmembrane region" description="Helical" evidence="8">
    <location>
        <begin position="51"/>
        <end position="67"/>
    </location>
</feature>
<name>A0A4R6TGA3_9FLAO</name>
<gene>
    <name evidence="9" type="ORF">CLV82_2518</name>
</gene>
<dbReference type="InterPro" id="IPR024194">
    <property type="entry name" value="Ac/AlaTfrase_AlgI/DltB"/>
</dbReference>
<dbReference type="Pfam" id="PF03062">
    <property type="entry name" value="MBOAT"/>
    <property type="match status" value="1"/>
</dbReference>
<dbReference type="InterPro" id="IPR004299">
    <property type="entry name" value="MBOAT_fam"/>
</dbReference>
<proteinExistence type="inferred from homology"/>
<evidence type="ECO:0000256" key="4">
    <source>
        <dbReference type="ARBA" id="ARBA00022692"/>
    </source>
</evidence>
<feature type="transmembrane region" description="Helical" evidence="8">
    <location>
        <begin position="457"/>
        <end position="473"/>
    </location>
</feature>
<sequence length="482" mass="56290">MLFNSLDFAIFLPVVFVLYWFLFRTKLQAQNLLIVAASYLFYGWWDYRFLSLILFSTIVDYGVGLALNNANNAIKKKILLWISISVNLGFLGFFKYYNFFLDNFHNAFSFFGYQLNANSLNIILPVGISFYTFQTLSYTIDVYRGNLKPTRNFISFAAFVSFFPQLVAGPIERATHLLPQFYKIRKFDYTLAVLGSRQILWGLFKKIVIADNSAEIANQIFNNSDVYSGPTLLIGAFFFTFQIYGDFSGYSDIAIGTSRLFGFDLMKNFAYPYFSRDIAEFWRRWHISLSTWFRDYLYIPLGGSRGGTWLKVRNTFIIFLVSGFWHGANWTFIVWGGLNAIYFLPLLLLKRNRVHTDVVAEGKIFPSPREILAMGSTFLLTVLAWIFFRAENVTHALSYIGGIFEFSNWTVPDFTEINHAVIIFYLIIFLVFIEWLGRENEFALEKIHFAPYRSLRWGFYMAVILLMFIYTGNQQQFIYFQF</sequence>
<keyword evidence="6 7" id="KW-0472">Membrane</keyword>
<dbReference type="InterPro" id="IPR028362">
    <property type="entry name" value="AlgI"/>
</dbReference>
<dbReference type="GO" id="GO:0042121">
    <property type="term" value="P:alginic acid biosynthetic process"/>
    <property type="evidence" value="ECO:0007669"/>
    <property type="project" value="InterPro"/>
</dbReference>
<dbReference type="RefSeq" id="WP_133644664.1">
    <property type="nucleotide sequence ID" value="NZ_SNYI01000003.1"/>
</dbReference>
<comment type="similarity">
    <text evidence="2 7">Belongs to the membrane-bound acyltransferase family.</text>
</comment>
<evidence type="ECO:0000256" key="3">
    <source>
        <dbReference type="ARBA" id="ARBA00022475"/>
    </source>
</evidence>
<feature type="transmembrane region" description="Helical" evidence="8">
    <location>
        <begin position="79"/>
        <end position="99"/>
    </location>
</feature>
<evidence type="ECO:0000256" key="1">
    <source>
        <dbReference type="ARBA" id="ARBA00004651"/>
    </source>
</evidence>
<evidence type="ECO:0000313" key="9">
    <source>
        <dbReference type="EMBL" id="TDQ29068.1"/>
    </source>
</evidence>
<accession>A0A4R6TGA3</accession>
<dbReference type="OrthoDB" id="9805788at2"/>
<protein>
    <submittedName>
        <fullName evidence="9">D-alanyl-lipoteichoic acid acyltransferase DltB (MBOAT superfamily)</fullName>
    </submittedName>
</protein>
<dbReference type="PANTHER" id="PTHR13285:SF18">
    <property type="entry name" value="PROTEIN-CYSTEINE N-PALMITOYLTRANSFERASE RASP"/>
    <property type="match status" value="1"/>
</dbReference>
<dbReference type="PANTHER" id="PTHR13285">
    <property type="entry name" value="ACYLTRANSFERASE"/>
    <property type="match status" value="1"/>
</dbReference>
<dbReference type="PIRSF" id="PIRSF016636">
    <property type="entry name" value="AlgI_DltB"/>
    <property type="match status" value="1"/>
</dbReference>
<dbReference type="GO" id="GO:0005886">
    <property type="term" value="C:plasma membrane"/>
    <property type="evidence" value="ECO:0007669"/>
    <property type="project" value="UniProtKB-SubCell"/>
</dbReference>
<comment type="caution">
    <text evidence="9">The sequence shown here is derived from an EMBL/GenBank/DDBJ whole genome shotgun (WGS) entry which is preliminary data.</text>
</comment>
<feature type="transmembrane region" description="Helical" evidence="8">
    <location>
        <begin position="119"/>
        <end position="140"/>
    </location>
</feature>
<keyword evidence="5 8" id="KW-1133">Transmembrane helix</keyword>
<dbReference type="EMBL" id="SNYI01000003">
    <property type="protein sequence ID" value="TDQ29068.1"/>
    <property type="molecule type" value="Genomic_DNA"/>
</dbReference>
<dbReference type="PIRSF" id="PIRSF500217">
    <property type="entry name" value="AlgI"/>
    <property type="match status" value="1"/>
</dbReference>
<feature type="transmembrane region" description="Helical" evidence="8">
    <location>
        <begin position="6"/>
        <end position="22"/>
    </location>
</feature>
<feature type="transmembrane region" description="Helical" evidence="8">
    <location>
        <begin position="330"/>
        <end position="349"/>
    </location>
</feature>
<dbReference type="Proteomes" id="UP000295468">
    <property type="component" value="Unassembled WGS sequence"/>
</dbReference>
<evidence type="ECO:0000256" key="5">
    <source>
        <dbReference type="ARBA" id="ARBA00022989"/>
    </source>
</evidence>
<evidence type="ECO:0000256" key="8">
    <source>
        <dbReference type="SAM" id="Phobius"/>
    </source>
</evidence>
<feature type="transmembrane region" description="Helical" evidence="8">
    <location>
        <begin position="417"/>
        <end position="436"/>
    </location>
</feature>
<evidence type="ECO:0000256" key="2">
    <source>
        <dbReference type="ARBA" id="ARBA00010323"/>
    </source>
</evidence>
<organism evidence="9 10">
    <name type="scientific">Zeaxanthinibacter enoshimensis</name>
    <dbReference type="NCBI Taxonomy" id="392009"/>
    <lineage>
        <taxon>Bacteria</taxon>
        <taxon>Pseudomonadati</taxon>
        <taxon>Bacteroidota</taxon>
        <taxon>Flavobacteriia</taxon>
        <taxon>Flavobacteriales</taxon>
        <taxon>Flavobacteriaceae</taxon>
        <taxon>Zeaxanthinibacter</taxon>
    </lineage>
</organism>
<feature type="transmembrane region" description="Helical" evidence="8">
    <location>
        <begin position="370"/>
        <end position="388"/>
    </location>
</feature>
<keyword evidence="4 8" id="KW-0812">Transmembrane</keyword>
<evidence type="ECO:0000256" key="7">
    <source>
        <dbReference type="PIRNR" id="PIRNR016636"/>
    </source>
</evidence>
<keyword evidence="7 9" id="KW-0808">Transferase</keyword>
<keyword evidence="10" id="KW-1185">Reference proteome</keyword>
<dbReference type="InterPro" id="IPR051085">
    <property type="entry name" value="MB_O-acyltransferase"/>
</dbReference>
<comment type="subcellular location">
    <subcellularLocation>
        <location evidence="1">Cell membrane</location>
        <topology evidence="1">Multi-pass membrane protein</topology>
    </subcellularLocation>
</comment>
<dbReference type="GO" id="GO:0016746">
    <property type="term" value="F:acyltransferase activity"/>
    <property type="evidence" value="ECO:0007669"/>
    <property type="project" value="UniProtKB-KW"/>
</dbReference>